<dbReference type="Pfam" id="PF08323">
    <property type="entry name" value="Glyco_transf_5"/>
    <property type="match status" value="1"/>
</dbReference>
<dbReference type="Gene3D" id="3.40.50.2000">
    <property type="entry name" value="Glycogen Phosphorylase B"/>
    <property type="match status" value="2"/>
</dbReference>
<evidence type="ECO:0000313" key="7">
    <source>
        <dbReference type="Proteomes" id="UP000425960"/>
    </source>
</evidence>
<dbReference type="AlphaFoldDB" id="A0A5K7ZJ66"/>
<dbReference type="PANTHER" id="PTHR45825">
    <property type="entry name" value="GRANULE-BOUND STARCH SYNTHASE 1, CHLOROPLASTIC/AMYLOPLASTIC"/>
    <property type="match status" value="1"/>
</dbReference>
<dbReference type="EMBL" id="AP021876">
    <property type="protein sequence ID" value="BBO80921.1"/>
    <property type="molecule type" value="Genomic_DNA"/>
</dbReference>
<dbReference type="KEGG" id="dov:DSCO28_14870"/>
<accession>A0A5K7ZJ66</accession>
<dbReference type="InterPro" id="IPR013534">
    <property type="entry name" value="Starch_synth_cat_dom"/>
</dbReference>
<evidence type="ECO:0000256" key="2">
    <source>
        <dbReference type="ARBA" id="ARBA00012588"/>
    </source>
</evidence>
<comment type="catalytic activity">
    <reaction evidence="1">
        <text>[(1-&gt;4)-alpha-D-glucosyl](n) + ADP-alpha-D-glucose = [(1-&gt;4)-alpha-D-glucosyl](n+1) + ADP + H(+)</text>
        <dbReference type="Rhea" id="RHEA:18189"/>
        <dbReference type="Rhea" id="RHEA-COMP:9584"/>
        <dbReference type="Rhea" id="RHEA-COMP:9587"/>
        <dbReference type="ChEBI" id="CHEBI:15378"/>
        <dbReference type="ChEBI" id="CHEBI:15444"/>
        <dbReference type="ChEBI" id="CHEBI:57498"/>
        <dbReference type="ChEBI" id="CHEBI:456216"/>
        <dbReference type="EC" id="2.4.1.21"/>
    </reaction>
</comment>
<feature type="domain" description="Starch synthase catalytic" evidence="5">
    <location>
        <begin position="1"/>
        <end position="190"/>
    </location>
</feature>
<dbReference type="GO" id="GO:0009011">
    <property type="term" value="F:alpha-1,4-glucan glucosyltransferase (ADP-glucose donor) activity"/>
    <property type="evidence" value="ECO:0007669"/>
    <property type="project" value="UniProtKB-EC"/>
</dbReference>
<gene>
    <name evidence="6" type="primary">glgA_1</name>
    <name evidence="6" type="ORF">DSCO28_14870</name>
</gene>
<keyword evidence="3" id="KW-0328">Glycosyltransferase</keyword>
<evidence type="ECO:0000313" key="6">
    <source>
        <dbReference type="EMBL" id="BBO80921.1"/>
    </source>
</evidence>
<keyword evidence="4" id="KW-0808">Transferase</keyword>
<dbReference type="EC" id="2.4.1.21" evidence="2"/>
<dbReference type="PANTHER" id="PTHR45825:SF11">
    <property type="entry name" value="ALPHA AMYLASE DOMAIN-CONTAINING PROTEIN"/>
    <property type="match status" value="1"/>
</dbReference>
<reference evidence="6 7" key="1">
    <citation type="submission" date="2019-11" db="EMBL/GenBank/DDBJ databases">
        <title>Comparative genomics of hydrocarbon-degrading Desulfosarcina strains.</title>
        <authorList>
            <person name="Watanabe M."/>
            <person name="Kojima H."/>
            <person name="Fukui M."/>
        </authorList>
    </citation>
    <scope>NUCLEOTIDE SEQUENCE [LARGE SCALE GENOMIC DNA]</scope>
    <source>
        <strain evidence="6 7">28bB2T</strain>
    </source>
</reference>
<dbReference type="SUPFAM" id="SSF53756">
    <property type="entry name" value="UDP-Glycosyltransferase/glycogen phosphorylase"/>
    <property type="match status" value="1"/>
</dbReference>
<evidence type="ECO:0000259" key="5">
    <source>
        <dbReference type="Pfam" id="PF08323"/>
    </source>
</evidence>
<name>A0A5K7ZJ66_9BACT</name>
<sequence>MGDICSAQVHALYERGVDVHLAVPDYKNVLIEKDLSGVDIHHRQHQLPENLIHLAHDPSFLYHPELFLPTDKDGVRIALAFQREVIDRIIPEIQPDLIHCYDWMTGLIPATARLSNIPCLFTIYRLDSPQVLLSTIEAQGLNTRSFWRDCFYSDMPKSYEETRETNPLELLTSGVFSACQVNTLSQTVLDSLIDDCNPLGAPLLKTELQKKHWNSCLCALSPAPDASFNPATDRTLLRLYGPETHAASKLYNKLHLQETLNLSINSTAPVFFWPTTICWGQPECRMMADTLGIILERYREQVLQIVFVAEGDFHDHLRLLVDQLHAADRVAVCDFDVQLYRMAYGGSDFLLMPVHFAPCALPCIIGQFYGTLPIAHDTGAIHDCVEPLNAPSDCGSGFLFKNTSPDDFLSAIEQAMIFFGRSREFRSSQVERIMRESLLRFSFEDTIRQTIGLYMHMLKNSSNSLNKASDLAGSIPGVA</sequence>
<evidence type="ECO:0000256" key="3">
    <source>
        <dbReference type="ARBA" id="ARBA00022676"/>
    </source>
</evidence>
<proteinExistence type="predicted"/>
<dbReference type="Proteomes" id="UP000425960">
    <property type="component" value="Chromosome"/>
</dbReference>
<protein>
    <recommendedName>
        <fullName evidence="2">starch synthase</fullName>
        <ecNumber evidence="2">2.4.1.21</ecNumber>
    </recommendedName>
</protein>
<evidence type="ECO:0000256" key="1">
    <source>
        <dbReference type="ARBA" id="ARBA00001478"/>
    </source>
</evidence>
<organism evidence="6 7">
    <name type="scientific">Desulfosarcina ovata subsp. sediminis</name>
    <dbReference type="NCBI Taxonomy" id="885957"/>
    <lineage>
        <taxon>Bacteria</taxon>
        <taxon>Pseudomonadati</taxon>
        <taxon>Thermodesulfobacteriota</taxon>
        <taxon>Desulfobacteria</taxon>
        <taxon>Desulfobacterales</taxon>
        <taxon>Desulfosarcinaceae</taxon>
        <taxon>Desulfosarcina</taxon>
    </lineage>
</organism>
<evidence type="ECO:0000256" key="4">
    <source>
        <dbReference type="ARBA" id="ARBA00022679"/>
    </source>
</evidence>